<dbReference type="PANTHER" id="PTHR24320">
    <property type="entry name" value="RETINOL DEHYDROGENASE"/>
    <property type="match status" value="1"/>
</dbReference>
<keyword evidence="5" id="KW-1185">Reference proteome</keyword>
<dbReference type="InterPro" id="IPR037523">
    <property type="entry name" value="VOC_core"/>
</dbReference>
<dbReference type="InterPro" id="IPR002347">
    <property type="entry name" value="SDR_fam"/>
</dbReference>
<dbReference type="InterPro" id="IPR029068">
    <property type="entry name" value="Glyas_Bleomycin-R_OHBP_Dase"/>
</dbReference>
<dbReference type="EMBL" id="WWBZ02000033">
    <property type="protein sequence ID" value="KAF4306937.1"/>
    <property type="molecule type" value="Genomic_DNA"/>
</dbReference>
<reference evidence="4" key="1">
    <citation type="submission" date="2020-04" db="EMBL/GenBank/DDBJ databases">
        <title>Genome Assembly and Annotation of Botryosphaeria dothidea sdau 11-99, a Latent Pathogen of Apple Fruit Ring Rot in China.</title>
        <authorList>
            <person name="Yu C."/>
            <person name="Diao Y."/>
            <person name="Lu Q."/>
            <person name="Zhao J."/>
            <person name="Cui S."/>
            <person name="Peng C."/>
            <person name="He B."/>
            <person name="Liu H."/>
        </authorList>
    </citation>
    <scope>NUCLEOTIDE SEQUENCE [LARGE SCALE GENOMIC DNA]</scope>
    <source>
        <strain evidence="4">Sdau11-99</strain>
    </source>
</reference>
<sequence length="519" mass="57258">MTTTTTTTTAVKPTLDLSNPSPSVVKPATLAHIFLQTTAAQFPAMVRYYKTFLSAAAAHETDHVAFLSYDHEHHRVAIAALPGVVEDDGRARQMPGMRHVAFTYASLVDLATAYRARKVHHGMEPYWCVNHGMTTSMYYRDPDGNGIEAQVDNFDTAEEACRYMTTDTFKKNPLGADFDPEELVKRLERGENEEEIKKAVDVGPRDIGTAGGLGFAISETLLKRPEDFTCILTVRDKKAANAEPVNNLISANAAERAETAELDLGSFESIRSFTDNINSRVSAGELPPVRALILNAAYVPVGPERKFANISIDGKQLEMNFAINLLAGAQLSLLLLKSLDKRRGRIVFVSSRESDPKQSRFSPEKLPYDLGDLAFPKHPPPPVDEANDAMRRYGMAKQCLIMFMKRLQERLDSTPNLNQICVIGLFVKYVVGPAFMGYSKAAQCVWPNGLFRTVNKSATDVVRAAVGLEGLDGYPKGAYMNGSERSEPAEEAKDEKKQGEVWDFSLKLAKISEKDAGLR</sequence>
<dbReference type="InterPro" id="IPR036291">
    <property type="entry name" value="NAD(P)-bd_dom_sf"/>
</dbReference>
<dbReference type="PROSITE" id="PS51819">
    <property type="entry name" value="VOC"/>
    <property type="match status" value="1"/>
</dbReference>
<evidence type="ECO:0000259" key="3">
    <source>
        <dbReference type="PROSITE" id="PS51819"/>
    </source>
</evidence>
<dbReference type="PANTHER" id="PTHR24320:SF152">
    <property type="entry name" value="SHORT-CHAIN DEHYDROGENASE_REDUCTASE FAMILY PROTEIN"/>
    <property type="match status" value="1"/>
</dbReference>
<comment type="similarity">
    <text evidence="1">Belongs to the short-chain dehydrogenases/reductases (SDR) family.</text>
</comment>
<evidence type="ECO:0000313" key="4">
    <source>
        <dbReference type="EMBL" id="KAF4306937.1"/>
    </source>
</evidence>
<dbReference type="AlphaFoldDB" id="A0A8H4IV45"/>
<proteinExistence type="inferred from homology"/>
<protein>
    <submittedName>
        <fullName evidence="4">FAD-binding protein</fullName>
    </submittedName>
</protein>
<evidence type="ECO:0000256" key="1">
    <source>
        <dbReference type="ARBA" id="ARBA00006484"/>
    </source>
</evidence>
<dbReference type="Proteomes" id="UP000572817">
    <property type="component" value="Unassembled WGS sequence"/>
</dbReference>
<comment type="caution">
    <text evidence="4">The sequence shown here is derived from an EMBL/GenBank/DDBJ whole genome shotgun (WGS) entry which is preliminary data.</text>
</comment>
<evidence type="ECO:0000256" key="2">
    <source>
        <dbReference type="ARBA" id="ARBA00023002"/>
    </source>
</evidence>
<feature type="domain" description="VOC" evidence="3">
    <location>
        <begin position="29"/>
        <end position="152"/>
    </location>
</feature>
<organism evidence="4 5">
    <name type="scientific">Botryosphaeria dothidea</name>
    <dbReference type="NCBI Taxonomy" id="55169"/>
    <lineage>
        <taxon>Eukaryota</taxon>
        <taxon>Fungi</taxon>
        <taxon>Dikarya</taxon>
        <taxon>Ascomycota</taxon>
        <taxon>Pezizomycotina</taxon>
        <taxon>Dothideomycetes</taxon>
        <taxon>Dothideomycetes incertae sedis</taxon>
        <taxon>Botryosphaeriales</taxon>
        <taxon>Botryosphaeriaceae</taxon>
        <taxon>Botryosphaeria</taxon>
    </lineage>
</organism>
<dbReference type="SUPFAM" id="SSF54593">
    <property type="entry name" value="Glyoxalase/Bleomycin resistance protein/Dihydroxybiphenyl dioxygenase"/>
    <property type="match status" value="1"/>
</dbReference>
<dbReference type="Pfam" id="PF00106">
    <property type="entry name" value="adh_short"/>
    <property type="match status" value="1"/>
</dbReference>
<dbReference type="SUPFAM" id="SSF51735">
    <property type="entry name" value="NAD(P)-binding Rossmann-fold domains"/>
    <property type="match status" value="1"/>
</dbReference>
<accession>A0A8H4IV45</accession>
<dbReference type="GO" id="GO:0016491">
    <property type="term" value="F:oxidoreductase activity"/>
    <property type="evidence" value="ECO:0007669"/>
    <property type="project" value="UniProtKB-KW"/>
</dbReference>
<gene>
    <name evidence="4" type="ORF">GTA08_BOTSDO05798</name>
</gene>
<dbReference type="OrthoDB" id="191139at2759"/>
<name>A0A8H4IV45_9PEZI</name>
<dbReference type="Gene3D" id="3.40.50.720">
    <property type="entry name" value="NAD(P)-binding Rossmann-like Domain"/>
    <property type="match status" value="1"/>
</dbReference>
<keyword evidence="2" id="KW-0560">Oxidoreductase</keyword>
<dbReference type="Gene3D" id="3.10.180.10">
    <property type="entry name" value="2,3-Dihydroxybiphenyl 1,2-Dioxygenase, domain 1"/>
    <property type="match status" value="1"/>
</dbReference>
<evidence type="ECO:0000313" key="5">
    <source>
        <dbReference type="Proteomes" id="UP000572817"/>
    </source>
</evidence>